<keyword evidence="2" id="KW-1185">Reference proteome</keyword>
<accession>G7GXB7</accession>
<protein>
    <submittedName>
        <fullName evidence="1">Putative oxidoreductase</fullName>
    </submittedName>
</protein>
<evidence type="ECO:0000313" key="2">
    <source>
        <dbReference type="Proteomes" id="UP000035088"/>
    </source>
</evidence>
<feature type="non-terminal residue" evidence="1">
    <location>
        <position position="143"/>
    </location>
</feature>
<gene>
    <name evidence="1" type="ORF">GOARA_006_00010</name>
</gene>
<dbReference type="Gene3D" id="3.10.450.50">
    <property type="match status" value="1"/>
</dbReference>
<dbReference type="EMBL" id="BAEE01000006">
    <property type="protein sequence ID" value="GAB08242.1"/>
    <property type="molecule type" value="Genomic_DNA"/>
</dbReference>
<organism evidence="1 2">
    <name type="scientific">Gordonia araii NBRC 100433</name>
    <dbReference type="NCBI Taxonomy" id="1073574"/>
    <lineage>
        <taxon>Bacteria</taxon>
        <taxon>Bacillati</taxon>
        <taxon>Actinomycetota</taxon>
        <taxon>Actinomycetes</taxon>
        <taxon>Mycobacteriales</taxon>
        <taxon>Gordoniaceae</taxon>
        <taxon>Gordonia</taxon>
    </lineage>
</organism>
<dbReference type="SUPFAM" id="SSF54427">
    <property type="entry name" value="NTF2-like"/>
    <property type="match status" value="1"/>
</dbReference>
<reference evidence="1 2" key="1">
    <citation type="submission" date="2011-11" db="EMBL/GenBank/DDBJ databases">
        <title>Whole genome shotgun sequence of Gordonia araii NBRC 100433.</title>
        <authorList>
            <person name="Yoshida Y."/>
            <person name="Hosoyama A."/>
            <person name="Tsuchikane K."/>
            <person name="Katsumata H."/>
            <person name="Yamazaki S."/>
            <person name="Fujita N."/>
        </authorList>
    </citation>
    <scope>NUCLEOTIDE SEQUENCE [LARGE SCALE GENOMIC DNA]</scope>
    <source>
        <strain evidence="1 2">NBRC 100433</strain>
    </source>
</reference>
<sequence>MTQTLEPRTATRTPAQRIDDWLARFDEALSAGDATAAADLFAVDGFWRDLVAFTWNLKTLEGREQITDMLAARLADTSPSGWAASEPATETADGIAEAFVEFETAAGRGNAHLRLRPDDDGQDQAWTLLTALQELTGHEEPQG</sequence>
<name>G7GXB7_9ACTN</name>
<dbReference type="AlphaFoldDB" id="G7GXB7"/>
<comment type="caution">
    <text evidence="1">The sequence shown here is derived from an EMBL/GenBank/DDBJ whole genome shotgun (WGS) entry which is preliminary data.</text>
</comment>
<evidence type="ECO:0000313" key="1">
    <source>
        <dbReference type="EMBL" id="GAB08242.1"/>
    </source>
</evidence>
<dbReference type="InterPro" id="IPR032710">
    <property type="entry name" value="NTF2-like_dom_sf"/>
</dbReference>
<dbReference type="STRING" id="1073574.GOARA_006_00010"/>
<proteinExistence type="predicted"/>
<dbReference type="Proteomes" id="UP000035088">
    <property type="component" value="Unassembled WGS sequence"/>
</dbReference>